<reference evidence="2" key="1">
    <citation type="journal article" date="2014" name="BMC Genomics">
        <title>Genome characteristics reveal the impact of lichenization on lichen-forming fungus Endocarpon pusillum Hedwig (Verrucariales, Ascomycota).</title>
        <authorList>
            <person name="Wang Y.-Y."/>
            <person name="Liu B."/>
            <person name="Zhang X.-Y."/>
            <person name="Zhou Q.-M."/>
            <person name="Zhang T."/>
            <person name="Li H."/>
            <person name="Yu Y.-F."/>
            <person name="Zhang X.-L."/>
            <person name="Hao X.-Y."/>
            <person name="Wang M."/>
            <person name="Wang L."/>
            <person name="Wei J.-C."/>
        </authorList>
    </citation>
    <scope>NUCLEOTIDE SEQUENCE [LARGE SCALE GENOMIC DNA]</scope>
    <source>
        <strain evidence="2">Z07020 / HMAS-L-300199</strain>
    </source>
</reference>
<evidence type="ECO:0000313" key="1">
    <source>
        <dbReference type="EMBL" id="ERF68202.1"/>
    </source>
</evidence>
<dbReference type="OrthoDB" id="5134445at2759"/>
<gene>
    <name evidence="1" type="ORF">EPUS_05283</name>
</gene>
<accession>U1FTX0</accession>
<sequence length="189" mass="22361">MATWLKKARIGMPLKMKRISTTTCRTSMTQKLRCTGGCKTFRAETFHASWVDRYADFPAILLELIQGFALNELAAHAPRETWQYICEDAIRIVNVIGDRDIRNEDVKPRNFIVRWQPGEGKFKAFMIDFALCKFRRKDQDERDWREWKAIQDEEGAVGYVMQRYLNGAFVYRRSDKYLRLDEDFKAEEI</sequence>
<proteinExistence type="predicted"/>
<protein>
    <recommendedName>
        <fullName evidence="3">Protein kinase domain-containing protein</fullName>
    </recommendedName>
</protein>
<dbReference type="AlphaFoldDB" id="U1FTX0"/>
<name>U1FTX0_ENDPU</name>
<dbReference type="HOGENOM" id="CLU_1434434_0_0_1"/>
<dbReference type="GeneID" id="19240236"/>
<keyword evidence="2" id="KW-1185">Reference proteome</keyword>
<organism evidence="1 2">
    <name type="scientific">Endocarpon pusillum (strain Z07020 / HMAS-L-300199)</name>
    <name type="common">Lichen-forming fungus</name>
    <dbReference type="NCBI Taxonomy" id="1263415"/>
    <lineage>
        <taxon>Eukaryota</taxon>
        <taxon>Fungi</taxon>
        <taxon>Dikarya</taxon>
        <taxon>Ascomycota</taxon>
        <taxon>Pezizomycotina</taxon>
        <taxon>Eurotiomycetes</taxon>
        <taxon>Chaetothyriomycetidae</taxon>
        <taxon>Verrucariales</taxon>
        <taxon>Verrucariaceae</taxon>
        <taxon>Endocarpon</taxon>
    </lineage>
</organism>
<evidence type="ECO:0008006" key="3">
    <source>
        <dbReference type="Google" id="ProtNLM"/>
    </source>
</evidence>
<dbReference type="eggNOG" id="ENOG502S6Y9">
    <property type="taxonomic scope" value="Eukaryota"/>
</dbReference>
<dbReference type="SUPFAM" id="SSF56112">
    <property type="entry name" value="Protein kinase-like (PK-like)"/>
    <property type="match status" value="1"/>
</dbReference>
<dbReference type="InterPro" id="IPR011009">
    <property type="entry name" value="Kinase-like_dom_sf"/>
</dbReference>
<dbReference type="Gene3D" id="1.10.510.10">
    <property type="entry name" value="Transferase(Phosphotransferase) domain 1"/>
    <property type="match status" value="1"/>
</dbReference>
<dbReference type="Proteomes" id="UP000019373">
    <property type="component" value="Unassembled WGS sequence"/>
</dbReference>
<evidence type="ECO:0000313" key="2">
    <source>
        <dbReference type="Proteomes" id="UP000019373"/>
    </source>
</evidence>
<dbReference type="EMBL" id="KE721527">
    <property type="protein sequence ID" value="ERF68202.1"/>
    <property type="molecule type" value="Genomic_DNA"/>
</dbReference>
<dbReference type="RefSeq" id="XP_007806181.1">
    <property type="nucleotide sequence ID" value="XM_007807990.1"/>
</dbReference>